<dbReference type="Gene3D" id="2.170.16.10">
    <property type="entry name" value="Hedgehog/Intein (Hint) domain"/>
    <property type="match status" value="1"/>
</dbReference>
<comment type="caution">
    <text evidence="2">The sequence shown here is derived from an EMBL/GenBank/DDBJ whole genome shotgun (WGS) entry which is preliminary data.</text>
</comment>
<dbReference type="Proteomes" id="UP000239736">
    <property type="component" value="Unassembled WGS sequence"/>
</dbReference>
<proteinExistence type="predicted"/>
<organism evidence="2 3">
    <name type="scientific">Albidovulum inexpectatum</name>
    <dbReference type="NCBI Taxonomy" id="196587"/>
    <lineage>
        <taxon>Bacteria</taxon>
        <taxon>Pseudomonadati</taxon>
        <taxon>Pseudomonadota</taxon>
        <taxon>Alphaproteobacteria</taxon>
        <taxon>Rhodobacterales</taxon>
        <taxon>Paracoccaceae</taxon>
        <taxon>Albidovulum</taxon>
    </lineage>
</organism>
<dbReference type="SUPFAM" id="SSF51294">
    <property type="entry name" value="Hedgehog/intein (Hint) domain"/>
    <property type="match status" value="1"/>
</dbReference>
<dbReference type="InterPro" id="IPR006141">
    <property type="entry name" value="Intein_N"/>
</dbReference>
<evidence type="ECO:0000313" key="3">
    <source>
        <dbReference type="Proteomes" id="UP000239736"/>
    </source>
</evidence>
<accession>A0A2S5JH10</accession>
<keyword evidence="3" id="KW-1185">Reference proteome</keyword>
<evidence type="ECO:0000259" key="1">
    <source>
        <dbReference type="Pfam" id="PF13403"/>
    </source>
</evidence>
<sequence>MPNYNLWILGESNISVSGGKTLDGITQGDGSHLVGETITLNAPNWEKVQISDDDPVFADNDGNQGLAGAQTIDGITYADGTRVESEYKLTLLDAATGNTYTVVAFNVREPGSQNSYGTIEGLAFIGPDGAWPPVNKPLTVVAATEGPRHNDTNFEYVDHVAPCFTPGTRIATPDGPRPVETLRAGDLVLTLDHGPCPVRLALRTRLSAAQLRAAPHFTPVVIPRGSMGNGLPERDLIVSPHHRMLLRGPLCDLLFSAPEVLAAAAHLPWARPQDPIQAVEYIHLLFDRHEILLAEGAATESLLLAPMICDRAPPAMRAGLRAAIPDLGQPGGTPWQKAARPILRRWEVAALSAPPRRRAAGSAVRISV</sequence>
<dbReference type="RefSeq" id="WP_104070344.1">
    <property type="nucleotide sequence ID" value="NZ_PRDS01000004.1"/>
</dbReference>
<evidence type="ECO:0000313" key="2">
    <source>
        <dbReference type="EMBL" id="PPB80720.1"/>
    </source>
</evidence>
<dbReference type="InterPro" id="IPR028992">
    <property type="entry name" value="Hedgehog/Intein_dom"/>
</dbReference>
<dbReference type="AlphaFoldDB" id="A0A2S5JH10"/>
<dbReference type="OrthoDB" id="6305173at2"/>
<gene>
    <name evidence="2" type="ORF">LV82_01452</name>
</gene>
<dbReference type="EMBL" id="PRDS01000004">
    <property type="protein sequence ID" value="PPB80720.1"/>
    <property type="molecule type" value="Genomic_DNA"/>
</dbReference>
<dbReference type="InterPro" id="IPR036844">
    <property type="entry name" value="Hint_dom_sf"/>
</dbReference>
<dbReference type="Pfam" id="PF13403">
    <property type="entry name" value="Hint_2"/>
    <property type="match status" value="1"/>
</dbReference>
<feature type="domain" description="Hedgehog/Intein (Hint)" evidence="1">
    <location>
        <begin position="162"/>
        <end position="304"/>
    </location>
</feature>
<dbReference type="GO" id="GO:0016539">
    <property type="term" value="P:intein-mediated protein splicing"/>
    <property type="evidence" value="ECO:0007669"/>
    <property type="project" value="InterPro"/>
</dbReference>
<dbReference type="PROSITE" id="PS50817">
    <property type="entry name" value="INTEIN_N_TER"/>
    <property type="match status" value="1"/>
</dbReference>
<name>A0A2S5JH10_9RHOB</name>
<protein>
    <submittedName>
        <fullName evidence="2">Hint domain-containing protein</fullName>
    </submittedName>
</protein>
<reference evidence="2 3" key="1">
    <citation type="submission" date="2018-01" db="EMBL/GenBank/DDBJ databases">
        <title>Genomic Encyclopedia of Archaeal and Bacterial Type Strains, Phase II (KMG-II): from individual species to whole genera.</title>
        <authorList>
            <person name="Goeker M."/>
        </authorList>
    </citation>
    <scope>NUCLEOTIDE SEQUENCE [LARGE SCALE GENOMIC DNA]</scope>
    <source>
        <strain evidence="2 3">DSM 12048</strain>
    </source>
</reference>